<keyword evidence="2" id="KW-1185">Reference proteome</keyword>
<evidence type="ECO:0000313" key="1">
    <source>
        <dbReference type="EMBL" id="PYH67025.1"/>
    </source>
</evidence>
<evidence type="ECO:0000313" key="2">
    <source>
        <dbReference type="Proteomes" id="UP000248405"/>
    </source>
</evidence>
<gene>
    <name evidence="1" type="ORF">BO88DRAFT_344934</name>
</gene>
<organism evidence="1 2">
    <name type="scientific">Aspergillus vadensis (strain CBS 113365 / IMI 142717 / IBT 24658)</name>
    <dbReference type="NCBI Taxonomy" id="1448311"/>
    <lineage>
        <taxon>Eukaryota</taxon>
        <taxon>Fungi</taxon>
        <taxon>Dikarya</taxon>
        <taxon>Ascomycota</taxon>
        <taxon>Pezizomycotina</taxon>
        <taxon>Eurotiomycetes</taxon>
        <taxon>Eurotiomycetidae</taxon>
        <taxon>Eurotiales</taxon>
        <taxon>Aspergillaceae</taxon>
        <taxon>Aspergillus</taxon>
        <taxon>Aspergillus subgen. Circumdati</taxon>
    </lineage>
</organism>
<accession>A0A319B3W1</accession>
<protein>
    <submittedName>
        <fullName evidence="1">Uncharacterized protein</fullName>
    </submittedName>
</protein>
<dbReference type="Proteomes" id="UP000248405">
    <property type="component" value="Unassembled WGS sequence"/>
</dbReference>
<dbReference type="AlphaFoldDB" id="A0A319B3W1"/>
<dbReference type="RefSeq" id="XP_025560819.1">
    <property type="nucleotide sequence ID" value="XM_025703277.1"/>
</dbReference>
<feature type="non-terminal residue" evidence="1">
    <location>
        <position position="1"/>
    </location>
</feature>
<dbReference type="GeneID" id="37207869"/>
<dbReference type="EMBL" id="KZ821631">
    <property type="protein sequence ID" value="PYH67025.1"/>
    <property type="molecule type" value="Genomic_DNA"/>
</dbReference>
<proteinExistence type="predicted"/>
<sequence length="113" mass="13074">SSLRWVDHFTRGWHVVSFYFELTRQPSNTLYYTESAPLNNSKPNLQAVSGKNILIYKNNISNRNIILEINSIIINGFPDYPNNMINIFIKALTVLICEYIPSYNILNPAAIYF</sequence>
<name>A0A319B3W1_ASPVC</name>
<reference evidence="1" key="1">
    <citation type="submission" date="2016-12" db="EMBL/GenBank/DDBJ databases">
        <title>The genomes of Aspergillus section Nigri reveals drivers in fungal speciation.</title>
        <authorList>
            <consortium name="DOE Joint Genome Institute"/>
            <person name="Vesth T.C."/>
            <person name="Nybo J."/>
            <person name="Theobald S."/>
            <person name="Brandl J."/>
            <person name="Frisvad J.C."/>
            <person name="Nielsen K.F."/>
            <person name="Lyhne E.K."/>
            <person name="Kogle M.E."/>
            <person name="Kuo A."/>
            <person name="Riley R."/>
            <person name="Clum A."/>
            <person name="Nolan M."/>
            <person name="Lipzen A."/>
            <person name="Salamov A."/>
            <person name="Henrissat B."/>
            <person name="Wiebenga A."/>
            <person name="De Vries R.P."/>
            <person name="Grigoriev I.V."/>
            <person name="Mortensen U.H."/>
            <person name="Andersen M.R."/>
            <person name="Baker S.E."/>
        </authorList>
    </citation>
    <scope>NUCLEOTIDE SEQUENCE [LARGE SCALE GENOMIC DNA]</scope>
    <source>
        <strain evidence="1">CBS 113365</strain>
    </source>
</reference>